<dbReference type="PANTHER" id="PTHR13289:SF6">
    <property type="entry name" value="MACOILIN"/>
    <property type="match status" value="1"/>
</dbReference>
<dbReference type="Proteomes" id="UP000078200">
    <property type="component" value="Unassembled WGS sequence"/>
</dbReference>
<feature type="coiled-coil region" evidence="8">
    <location>
        <begin position="810"/>
        <end position="837"/>
    </location>
</feature>
<dbReference type="GO" id="GO:0008017">
    <property type="term" value="F:microtubule binding"/>
    <property type="evidence" value="ECO:0007669"/>
    <property type="project" value="TreeGrafter"/>
</dbReference>
<dbReference type="AlphaFoldDB" id="A0A1A9VX81"/>
<feature type="transmembrane region" description="Helical" evidence="10">
    <location>
        <begin position="75"/>
        <end position="102"/>
    </location>
</feature>
<dbReference type="InterPro" id="IPR019130">
    <property type="entry name" value="Macoilin"/>
</dbReference>
<comment type="subcellular location">
    <subcellularLocation>
        <location evidence="1">Nucleus membrane</location>
        <topology evidence="1">Multi-pass membrane protein</topology>
    </subcellularLocation>
    <subcellularLocation>
        <location evidence="2">Rough endoplasmic reticulum membrane</location>
        <topology evidence="2">Multi-pass membrane protein</topology>
    </subcellularLocation>
</comment>
<evidence type="ECO:0000256" key="2">
    <source>
        <dbReference type="ARBA" id="ARBA00004269"/>
    </source>
</evidence>
<dbReference type="GO" id="GO:0006935">
    <property type="term" value="P:chemotaxis"/>
    <property type="evidence" value="ECO:0007669"/>
    <property type="project" value="TreeGrafter"/>
</dbReference>
<dbReference type="VEuPathDB" id="VectorBase:GAUT050555"/>
<dbReference type="EnsemblMetazoa" id="GAUT050555-RA">
    <property type="protein sequence ID" value="GAUT050555-PA"/>
    <property type="gene ID" value="GAUT050555"/>
</dbReference>
<feature type="region of interest" description="Disordered" evidence="9">
    <location>
        <begin position="263"/>
        <end position="300"/>
    </location>
</feature>
<evidence type="ECO:0000256" key="3">
    <source>
        <dbReference type="ARBA" id="ARBA00022692"/>
    </source>
</evidence>
<feature type="compositionally biased region" description="Polar residues" evidence="9">
    <location>
        <begin position="941"/>
        <end position="957"/>
    </location>
</feature>
<feature type="region of interest" description="Disordered" evidence="9">
    <location>
        <begin position="332"/>
        <end position="354"/>
    </location>
</feature>
<sequence length="979" mass="109228">MKRRNADCGKLRRPIKRNKITESMYGSTTVLYMKFLVLWAIVITADFMFMFRFEFLWPFWLLLRSVHDSFKYKGLAFSVLFVCIAITSDLVCLFFVPVHWLLFVASTYVWVQYVWHTGECESLILNDKELWKNFPFTDKGICLPTIILWMLFVYLEAGIRWKDSRHIPHLDLCRPFAAHCIGYPVVTLGFGFKSYVGYRMRQRKQREVGKENEFYMQLLQQALPQEEHPSPTEECANSIATTAAVTSNNLAVTVTAANGTQNNAAQSHHHNSAGSGVASSSSNTLPSSTSSTIASPSATATTITRTTTNATLNCTLTSFNNDDKSYVQIGGGGSSNSIGATLNGHIGGKSHRRAMDKENKHNKAVLSDCVNSDAHSKHNNNNHKNTYHQLHNNENHNNNNNNNNNIGKEKNEWDNNSNYQPQQTSFSKDKHEDSHTKNNKKPFCAATTFGINGNVATSTHQELDDIVAIEPVEKSKGRRNRSKKENASKDTHHHTNNNNNNSNNNNNNNNTQHNTSSSIHNSSSNKDHHISQTSNHHPHHQQQIHHNHSHQHHYSDASSVSSASSATSTTSHSSSSANSGNSATSTITHLASKVVAKICESCLKLEADVKKYRSEILHMKQIENELRQKLDNNLTTKSCLLAKQKECDELEKRIHELTNARHGDMLQLQTFERRLQEERRQKQSLDAQLNNEKKARKMAEEKAARPECSTMCKQRRQQMDEDIKQLRRDLKIAEESKQLAEQHGRKWEQEVRMFEAEIRNRDSIQPGTDVLMNALAAMQDKNSTLEKNLSAETRVKLDLFSALGDAKRQLEISESLRRSKEDEIHDLKAKIAQLLAVMPTDSLCLPACSSTGASSMLRMNDTPPLQTGQGPASPMLTSLQSAAQQQQLSSRVAPTSGAEYVQQTITSEYVTNQQQQQQQCAGVVPVSVATSVLVSGTQVTNGVGNTNASNLDPNATVYTPKGGQNNNPGSSVVVVGASD</sequence>
<evidence type="ECO:0000256" key="7">
    <source>
        <dbReference type="ARBA" id="ARBA00023242"/>
    </source>
</evidence>
<keyword evidence="8" id="KW-0175">Coiled coil</keyword>
<dbReference type="PANTHER" id="PTHR13289">
    <property type="entry name" value="PROTEIN PHOSPHATASE 1-BINDING PROTEIN BIFOCAL"/>
    <property type="match status" value="1"/>
</dbReference>
<proteinExistence type="predicted"/>
<dbReference type="GO" id="GO:0030867">
    <property type="term" value="C:rough endoplasmic reticulum membrane"/>
    <property type="evidence" value="ECO:0007669"/>
    <property type="project" value="UniProtKB-SubCell"/>
</dbReference>
<feature type="compositionally biased region" description="Polar residues" evidence="9">
    <location>
        <begin position="414"/>
        <end position="426"/>
    </location>
</feature>
<evidence type="ECO:0000256" key="6">
    <source>
        <dbReference type="ARBA" id="ARBA00023136"/>
    </source>
</evidence>
<feature type="region of interest" description="Disordered" evidence="9">
    <location>
        <begin position="466"/>
        <end position="583"/>
    </location>
</feature>
<feature type="compositionally biased region" description="Basic and acidic residues" evidence="9">
    <location>
        <begin position="427"/>
        <end position="436"/>
    </location>
</feature>
<feature type="transmembrane region" description="Helical" evidence="10">
    <location>
        <begin position="176"/>
        <end position="196"/>
    </location>
</feature>
<feature type="compositionally biased region" description="Low complexity" evidence="9">
    <location>
        <begin position="496"/>
        <end position="524"/>
    </location>
</feature>
<keyword evidence="7" id="KW-0539">Nucleus</keyword>
<feature type="transmembrane region" description="Helical" evidence="10">
    <location>
        <begin position="20"/>
        <end position="41"/>
    </location>
</feature>
<dbReference type="GO" id="GO:0023041">
    <property type="term" value="P:neuronal signal transduction"/>
    <property type="evidence" value="ECO:0007669"/>
    <property type="project" value="InterPro"/>
</dbReference>
<evidence type="ECO:0000313" key="11">
    <source>
        <dbReference type="EnsemblMetazoa" id="GAUT050555-PA"/>
    </source>
</evidence>
<evidence type="ECO:0008006" key="13">
    <source>
        <dbReference type="Google" id="ProtNLM"/>
    </source>
</evidence>
<evidence type="ECO:0000256" key="8">
    <source>
        <dbReference type="SAM" id="Coils"/>
    </source>
</evidence>
<accession>A0A1A9VX81</accession>
<keyword evidence="6 10" id="KW-0472">Membrane</keyword>
<evidence type="ECO:0000313" key="12">
    <source>
        <dbReference type="Proteomes" id="UP000078200"/>
    </source>
</evidence>
<feature type="coiled-coil region" evidence="8">
    <location>
        <begin position="640"/>
        <end position="743"/>
    </location>
</feature>
<evidence type="ECO:0000256" key="4">
    <source>
        <dbReference type="ARBA" id="ARBA00022824"/>
    </source>
</evidence>
<keyword evidence="12" id="KW-1185">Reference proteome</keyword>
<organism evidence="11 12">
    <name type="scientific">Glossina austeni</name>
    <name type="common">Savannah tsetse fly</name>
    <dbReference type="NCBI Taxonomy" id="7395"/>
    <lineage>
        <taxon>Eukaryota</taxon>
        <taxon>Metazoa</taxon>
        <taxon>Ecdysozoa</taxon>
        <taxon>Arthropoda</taxon>
        <taxon>Hexapoda</taxon>
        <taxon>Insecta</taxon>
        <taxon>Pterygota</taxon>
        <taxon>Neoptera</taxon>
        <taxon>Endopterygota</taxon>
        <taxon>Diptera</taxon>
        <taxon>Brachycera</taxon>
        <taxon>Muscomorpha</taxon>
        <taxon>Hippoboscoidea</taxon>
        <taxon>Glossinidae</taxon>
        <taxon>Glossina</taxon>
    </lineage>
</organism>
<feature type="transmembrane region" description="Helical" evidence="10">
    <location>
        <begin position="136"/>
        <end position="155"/>
    </location>
</feature>
<evidence type="ECO:0000256" key="10">
    <source>
        <dbReference type="SAM" id="Phobius"/>
    </source>
</evidence>
<feature type="compositionally biased region" description="Basic residues" evidence="9">
    <location>
        <begin position="536"/>
        <end position="552"/>
    </location>
</feature>
<protein>
    <recommendedName>
        <fullName evidence="13">Macoilin</fullName>
    </recommendedName>
</protein>
<name>A0A1A9VX81_GLOAU</name>
<keyword evidence="5 10" id="KW-1133">Transmembrane helix</keyword>
<feature type="compositionally biased region" description="Low complexity" evidence="9">
    <location>
        <begin position="556"/>
        <end position="583"/>
    </location>
</feature>
<keyword evidence="4" id="KW-0256">Endoplasmic reticulum</keyword>
<evidence type="ECO:0000256" key="9">
    <source>
        <dbReference type="SAM" id="MobiDB-lite"/>
    </source>
</evidence>
<feature type="compositionally biased region" description="Low complexity" evidence="9">
    <location>
        <begin position="395"/>
        <end position="405"/>
    </location>
</feature>
<keyword evidence="3 10" id="KW-0812">Transmembrane</keyword>
<dbReference type="Pfam" id="PF09726">
    <property type="entry name" value="Macoilin"/>
    <property type="match status" value="2"/>
</dbReference>
<feature type="compositionally biased region" description="Low complexity" evidence="9">
    <location>
        <begin position="962"/>
        <end position="979"/>
    </location>
</feature>
<dbReference type="GO" id="GO:0031965">
    <property type="term" value="C:nuclear membrane"/>
    <property type="evidence" value="ECO:0007669"/>
    <property type="project" value="UniProtKB-SubCell"/>
</dbReference>
<feature type="region of interest" description="Disordered" evidence="9">
    <location>
        <begin position="941"/>
        <end position="979"/>
    </location>
</feature>
<reference evidence="11" key="1">
    <citation type="submission" date="2020-05" db="UniProtKB">
        <authorList>
            <consortium name="EnsemblMetazoa"/>
        </authorList>
    </citation>
    <scope>IDENTIFICATION</scope>
    <source>
        <strain evidence="11">TTRI</strain>
    </source>
</reference>
<evidence type="ECO:0000256" key="1">
    <source>
        <dbReference type="ARBA" id="ARBA00004232"/>
    </source>
</evidence>
<dbReference type="STRING" id="7395.A0A1A9VX81"/>
<evidence type="ECO:0000256" key="5">
    <source>
        <dbReference type="ARBA" id="ARBA00022989"/>
    </source>
</evidence>
<feature type="region of interest" description="Disordered" evidence="9">
    <location>
        <begin position="372"/>
        <end position="445"/>
    </location>
</feature>